<dbReference type="InterPro" id="IPR003439">
    <property type="entry name" value="ABC_transporter-like_ATP-bd"/>
</dbReference>
<keyword evidence="3" id="KW-0547">Nucleotide-binding</keyword>
<keyword evidence="4 6" id="KW-0067">ATP-binding</keyword>
<gene>
    <name evidence="6" type="ORF">C7I85_24455</name>
</gene>
<evidence type="ECO:0000259" key="5">
    <source>
        <dbReference type="PROSITE" id="PS50893"/>
    </source>
</evidence>
<evidence type="ECO:0000256" key="4">
    <source>
        <dbReference type="ARBA" id="ARBA00022840"/>
    </source>
</evidence>
<dbReference type="SUPFAM" id="SSF52540">
    <property type="entry name" value="P-loop containing nucleoside triphosphate hydrolases"/>
    <property type="match status" value="1"/>
</dbReference>
<evidence type="ECO:0000256" key="2">
    <source>
        <dbReference type="ARBA" id="ARBA00022448"/>
    </source>
</evidence>
<evidence type="ECO:0000313" key="6">
    <source>
        <dbReference type="EMBL" id="PSJ56435.1"/>
    </source>
</evidence>
<dbReference type="InterPro" id="IPR003593">
    <property type="entry name" value="AAA+_ATPase"/>
</dbReference>
<proteinExistence type="inferred from homology"/>
<dbReference type="InterPro" id="IPR050166">
    <property type="entry name" value="ABC_transporter_ATP-bind"/>
</dbReference>
<dbReference type="Pfam" id="PF00005">
    <property type="entry name" value="ABC_tran"/>
    <property type="match status" value="1"/>
</dbReference>
<evidence type="ECO:0000256" key="3">
    <source>
        <dbReference type="ARBA" id="ARBA00022741"/>
    </source>
</evidence>
<dbReference type="AlphaFoldDB" id="A0A2P7S1T1"/>
<dbReference type="Gene3D" id="3.40.50.300">
    <property type="entry name" value="P-loop containing nucleotide triphosphate hydrolases"/>
    <property type="match status" value="1"/>
</dbReference>
<dbReference type="GO" id="GO:0005524">
    <property type="term" value="F:ATP binding"/>
    <property type="evidence" value="ECO:0007669"/>
    <property type="project" value="UniProtKB-KW"/>
</dbReference>
<protein>
    <submittedName>
        <fullName evidence="6">Sulfonate ABC transporter ATP-binding protein</fullName>
    </submittedName>
</protein>
<sequence length="259" mass="28723">MTPHPKLSISGLNKSFRNRAVKVLSDINLEVADNEFVSLVGASGCGKSTLLAIIAGLQESDNGDVLVDGAPISGPGIDRGVVFQSYTLLPWLTAQQNVEFALRETRYDPKEIADIARHHLDLVKLSRFADSFPSQLSGGMKQRVAIARALSYRPKILLMDEPFGALDALTRGQMQELLMQIWQEHKLTVIFVTHDVSEAVYLSDRIFVMGLNPGRVKETIPVSFARPRTGDEGHDPELRELQARVLRSIRQETSGQDVY</sequence>
<evidence type="ECO:0000313" key="7">
    <source>
        <dbReference type="Proteomes" id="UP000240653"/>
    </source>
</evidence>
<comment type="caution">
    <text evidence="6">The sequence shown here is derived from an EMBL/GenBank/DDBJ whole genome shotgun (WGS) entry which is preliminary data.</text>
</comment>
<accession>A0A2P7S1T1</accession>
<dbReference type="PANTHER" id="PTHR42788:SF13">
    <property type="entry name" value="ALIPHATIC SULFONATES IMPORT ATP-BINDING PROTEIN SSUB"/>
    <property type="match status" value="1"/>
</dbReference>
<dbReference type="InterPro" id="IPR017871">
    <property type="entry name" value="ABC_transporter-like_CS"/>
</dbReference>
<dbReference type="PANTHER" id="PTHR42788">
    <property type="entry name" value="TAURINE IMPORT ATP-BINDING PROTEIN-RELATED"/>
    <property type="match status" value="1"/>
</dbReference>
<feature type="domain" description="ABC transporter" evidence="5">
    <location>
        <begin position="7"/>
        <end position="236"/>
    </location>
</feature>
<dbReference type="EMBL" id="PXYL01000018">
    <property type="protein sequence ID" value="PSJ56435.1"/>
    <property type="molecule type" value="Genomic_DNA"/>
</dbReference>
<dbReference type="CDD" id="cd03293">
    <property type="entry name" value="ABC_NrtD_SsuB_transporters"/>
    <property type="match status" value="1"/>
</dbReference>
<dbReference type="GO" id="GO:0016887">
    <property type="term" value="F:ATP hydrolysis activity"/>
    <property type="evidence" value="ECO:0007669"/>
    <property type="project" value="InterPro"/>
</dbReference>
<evidence type="ECO:0000256" key="1">
    <source>
        <dbReference type="ARBA" id="ARBA00005417"/>
    </source>
</evidence>
<dbReference type="PROSITE" id="PS50893">
    <property type="entry name" value="ABC_TRANSPORTER_2"/>
    <property type="match status" value="1"/>
</dbReference>
<name>A0A2P7S1T1_9HYPH</name>
<dbReference type="Proteomes" id="UP000240653">
    <property type="component" value="Unassembled WGS sequence"/>
</dbReference>
<comment type="similarity">
    <text evidence="1">Belongs to the ABC transporter superfamily.</text>
</comment>
<organism evidence="6 7">
    <name type="scientific">Pseudaminobacter soli</name>
    <name type="common">ex Li et al. 2025</name>
    <dbReference type="NCBI Taxonomy" id="1295366"/>
    <lineage>
        <taxon>Bacteria</taxon>
        <taxon>Pseudomonadati</taxon>
        <taxon>Pseudomonadota</taxon>
        <taxon>Alphaproteobacteria</taxon>
        <taxon>Hyphomicrobiales</taxon>
        <taxon>Phyllobacteriaceae</taxon>
        <taxon>Pseudaminobacter</taxon>
    </lineage>
</organism>
<reference evidence="6 7" key="1">
    <citation type="submission" date="2018-03" db="EMBL/GenBank/DDBJ databases">
        <title>The draft genome of Mesorhizobium soli JCM 19897.</title>
        <authorList>
            <person name="Li L."/>
            <person name="Liu L."/>
            <person name="Liang L."/>
            <person name="Wang T."/>
            <person name="Zhang X."/>
        </authorList>
    </citation>
    <scope>NUCLEOTIDE SEQUENCE [LARGE SCALE GENOMIC DNA]</scope>
    <source>
        <strain evidence="6 7">JCM 19897</strain>
    </source>
</reference>
<dbReference type="SMART" id="SM00382">
    <property type="entry name" value="AAA"/>
    <property type="match status" value="1"/>
</dbReference>
<keyword evidence="2" id="KW-0813">Transport</keyword>
<keyword evidence="7" id="KW-1185">Reference proteome</keyword>
<dbReference type="OrthoDB" id="9807242at2"/>
<dbReference type="InterPro" id="IPR027417">
    <property type="entry name" value="P-loop_NTPase"/>
</dbReference>
<dbReference type="RefSeq" id="WP_106726625.1">
    <property type="nucleotide sequence ID" value="NZ_PXYL01000018.1"/>
</dbReference>
<dbReference type="PROSITE" id="PS00211">
    <property type="entry name" value="ABC_TRANSPORTER_1"/>
    <property type="match status" value="1"/>
</dbReference>